<dbReference type="Proteomes" id="UP001605036">
    <property type="component" value="Unassembled WGS sequence"/>
</dbReference>
<dbReference type="PANTHER" id="PTHR21192">
    <property type="entry name" value="NUCLEAR PROTEIN E3-3"/>
    <property type="match status" value="1"/>
</dbReference>
<dbReference type="Pfam" id="PF04430">
    <property type="entry name" value="DUF498"/>
    <property type="match status" value="1"/>
</dbReference>
<proteinExistence type="inferred from homology"/>
<dbReference type="Gene3D" id="3.40.1230.10">
    <property type="entry name" value="MTH938-like"/>
    <property type="match status" value="1"/>
</dbReference>
<dbReference type="GO" id="GO:0005739">
    <property type="term" value="C:mitochondrion"/>
    <property type="evidence" value="ECO:0007669"/>
    <property type="project" value="UniProtKB-SubCell"/>
</dbReference>
<comment type="similarity">
    <text evidence="4">Belongs to the NDUFAF3 family.</text>
</comment>
<dbReference type="EMBL" id="JBHFFA010000001">
    <property type="protein sequence ID" value="KAL2650584.1"/>
    <property type="molecule type" value="Genomic_DNA"/>
</dbReference>
<dbReference type="CDD" id="cd05125">
    <property type="entry name" value="Mth938_2P1-like"/>
    <property type="match status" value="1"/>
</dbReference>
<dbReference type="AlphaFoldDB" id="A0ABD1ZKI5"/>
<keyword evidence="3" id="KW-0496">Mitochondrion</keyword>
<accession>A0ABD1ZKI5</accession>
<evidence type="ECO:0000256" key="1">
    <source>
        <dbReference type="ARBA" id="ARBA00004173"/>
    </source>
</evidence>
<evidence type="ECO:0000313" key="6">
    <source>
        <dbReference type="Proteomes" id="UP001605036"/>
    </source>
</evidence>
<organism evidence="5 6">
    <name type="scientific">Riccia fluitans</name>
    <dbReference type="NCBI Taxonomy" id="41844"/>
    <lineage>
        <taxon>Eukaryota</taxon>
        <taxon>Viridiplantae</taxon>
        <taxon>Streptophyta</taxon>
        <taxon>Embryophyta</taxon>
        <taxon>Marchantiophyta</taxon>
        <taxon>Marchantiopsida</taxon>
        <taxon>Marchantiidae</taxon>
        <taxon>Marchantiales</taxon>
        <taxon>Ricciaceae</taxon>
        <taxon>Riccia</taxon>
    </lineage>
</organism>
<comment type="caution">
    <text evidence="5">The sequence shown here is derived from an EMBL/GenBank/DDBJ whole genome shotgun (WGS) entry which is preliminary data.</text>
</comment>
<dbReference type="InterPro" id="IPR036748">
    <property type="entry name" value="MTH938-like_sf"/>
</dbReference>
<reference evidence="5 6" key="1">
    <citation type="submission" date="2024-09" db="EMBL/GenBank/DDBJ databases">
        <title>Chromosome-scale assembly of Riccia fluitans.</title>
        <authorList>
            <person name="Paukszto L."/>
            <person name="Sawicki J."/>
            <person name="Karawczyk K."/>
            <person name="Piernik-Szablinska J."/>
            <person name="Szczecinska M."/>
            <person name="Mazdziarz M."/>
        </authorList>
    </citation>
    <scope>NUCLEOTIDE SEQUENCE [LARGE SCALE GENOMIC DNA]</scope>
    <source>
        <strain evidence="5">Rf_01</strain>
        <tissue evidence="5">Aerial parts of the thallus</tissue>
    </source>
</reference>
<protein>
    <recommendedName>
        <fullName evidence="2">NADH dehydrogenase [ubiquinone] 1 alpha subcomplex assembly factor 3</fullName>
    </recommendedName>
</protein>
<evidence type="ECO:0000313" key="5">
    <source>
        <dbReference type="EMBL" id="KAL2650584.1"/>
    </source>
</evidence>
<dbReference type="InterPro" id="IPR007523">
    <property type="entry name" value="NDUFAF3/AAMDC"/>
</dbReference>
<evidence type="ECO:0000256" key="3">
    <source>
        <dbReference type="ARBA" id="ARBA00023128"/>
    </source>
</evidence>
<sequence>MMRGLAQGIRRCAASSSTFRLSRRRSYGIYEDFDVFLGAQTGRVRIDGYDSTGFILNGAKYEGSLICLGKLVLRWAPRKPTEITPESLSIFQLLRPAPELLILGQGKTILPTRPEIRAFLKSNNIKLEAIDTKNAASTFNFLNEEGRQVAVAMLPQGSTDD</sequence>
<comment type="subcellular location">
    <subcellularLocation>
        <location evidence="1">Mitochondrion</location>
    </subcellularLocation>
</comment>
<keyword evidence="6" id="KW-1185">Reference proteome</keyword>
<dbReference type="InterPro" id="IPR034095">
    <property type="entry name" value="NDUF3"/>
</dbReference>
<dbReference type="SUPFAM" id="SSF64076">
    <property type="entry name" value="MTH938-like"/>
    <property type="match status" value="1"/>
</dbReference>
<evidence type="ECO:0000256" key="4">
    <source>
        <dbReference type="ARBA" id="ARBA00049984"/>
    </source>
</evidence>
<gene>
    <name evidence="5" type="ORF">R1flu_018712</name>
</gene>
<name>A0ABD1ZKI5_9MARC</name>
<evidence type="ECO:0000256" key="2">
    <source>
        <dbReference type="ARBA" id="ARBA00021776"/>
    </source>
</evidence>
<dbReference type="PANTHER" id="PTHR21192:SF2">
    <property type="entry name" value="NADH DEHYDROGENASE [UBIQUINONE] 1 ALPHA SUBCOMPLEX ASSEMBLY FACTOR 3"/>
    <property type="match status" value="1"/>
</dbReference>